<dbReference type="InterPro" id="IPR011050">
    <property type="entry name" value="Pectin_lyase_fold/virulence"/>
</dbReference>
<dbReference type="SUPFAM" id="SSF51126">
    <property type="entry name" value="Pectin lyase-like"/>
    <property type="match status" value="1"/>
</dbReference>
<dbReference type="Gene3D" id="2.60.40.10">
    <property type="entry name" value="Immunoglobulins"/>
    <property type="match status" value="1"/>
</dbReference>
<reference evidence="3" key="1">
    <citation type="submission" date="2017-02" db="EMBL/GenBank/DDBJ databases">
        <authorList>
            <person name="Varghese N."/>
            <person name="Submissions S."/>
        </authorList>
    </citation>
    <scope>NUCLEOTIDE SEQUENCE [LARGE SCALE GENOMIC DNA]</scope>
    <source>
        <strain evidence="3">DSM 22270</strain>
    </source>
</reference>
<evidence type="ECO:0000313" key="2">
    <source>
        <dbReference type="EMBL" id="SKB61017.1"/>
    </source>
</evidence>
<gene>
    <name evidence="2" type="ORF">SAMN05660293_01406</name>
</gene>
<dbReference type="AlphaFoldDB" id="A0A1T5CNK4"/>
<dbReference type="SMART" id="SM00710">
    <property type="entry name" value="PbH1"/>
    <property type="match status" value="3"/>
</dbReference>
<organism evidence="2 3">
    <name type="scientific">Dyadobacter psychrophilus</name>
    <dbReference type="NCBI Taxonomy" id="651661"/>
    <lineage>
        <taxon>Bacteria</taxon>
        <taxon>Pseudomonadati</taxon>
        <taxon>Bacteroidota</taxon>
        <taxon>Cytophagia</taxon>
        <taxon>Cytophagales</taxon>
        <taxon>Spirosomataceae</taxon>
        <taxon>Dyadobacter</taxon>
    </lineage>
</organism>
<evidence type="ECO:0000256" key="1">
    <source>
        <dbReference type="SAM" id="SignalP"/>
    </source>
</evidence>
<sequence length="489" mass="52193">MLKSKRILLALFSLALFVTSCKEDEDVKPGNTLTARAGADQNLNAGAIVTLDGSASTDSENKPFDYRWTFTKKPTGSTTTLSSATVNKPTFKTDVSGEYELELTISNANGESKDKVLITAAAIQPIVLDANINAKTTLEDRIDNPDLPDYIANGNVAVNAELTVKPGVVIAFARDARFEVNDKGGILLASGEPNKPIRLIGQEAKKGFWAGVIFRSASSANTLENVHVLHAGSKVLYSGIKAGMAITGVSKAELSIKDCLFEKNDGYGLWVEDAVILSAFAFNVFKDNTEAGILLTARNVAKLDPNSVFTGGNGRNVVEISPSQLSKSSAGEIVWQGFKDKTPYRILESLTVDADWKLMPGVIIEMSSGARMSIDGGYLNAKGTEASKIIIRGAENKPAYWRGIICFSTSAMNVFEYAEISGGGSTALVSGKKVNIAVYGSQASFQIKNSKISGSGGYGVYVNYQAKVNDDIETANTFADNVEGKVLKE</sequence>
<dbReference type="Gene3D" id="2.160.20.10">
    <property type="entry name" value="Single-stranded right-handed beta-helix, Pectin lyase-like"/>
    <property type="match status" value="1"/>
</dbReference>
<dbReference type="InterPro" id="IPR013783">
    <property type="entry name" value="Ig-like_fold"/>
</dbReference>
<evidence type="ECO:0000313" key="3">
    <source>
        <dbReference type="Proteomes" id="UP000190897"/>
    </source>
</evidence>
<feature type="signal peptide" evidence="1">
    <location>
        <begin position="1"/>
        <end position="22"/>
    </location>
</feature>
<dbReference type="Proteomes" id="UP000190897">
    <property type="component" value="Unassembled WGS sequence"/>
</dbReference>
<dbReference type="SUPFAM" id="SSF49299">
    <property type="entry name" value="PKD domain"/>
    <property type="match status" value="1"/>
</dbReference>
<evidence type="ECO:0008006" key="4">
    <source>
        <dbReference type="Google" id="ProtNLM"/>
    </source>
</evidence>
<dbReference type="STRING" id="651661.SAMN05660293_01406"/>
<proteinExistence type="predicted"/>
<dbReference type="InterPro" id="IPR035986">
    <property type="entry name" value="PKD_dom_sf"/>
</dbReference>
<name>A0A1T5CNK4_9BACT</name>
<dbReference type="RefSeq" id="WP_082214042.1">
    <property type="nucleotide sequence ID" value="NZ_FUZA01000001.1"/>
</dbReference>
<dbReference type="Pfam" id="PF22352">
    <property type="entry name" value="K319L-like_PKD"/>
    <property type="match status" value="1"/>
</dbReference>
<protein>
    <recommendedName>
        <fullName evidence="4">Right handed beta helix region</fullName>
    </recommendedName>
</protein>
<dbReference type="InterPro" id="IPR012334">
    <property type="entry name" value="Pectin_lyas_fold"/>
</dbReference>
<dbReference type="PROSITE" id="PS51257">
    <property type="entry name" value="PROKAR_LIPOPROTEIN"/>
    <property type="match status" value="1"/>
</dbReference>
<feature type="chain" id="PRO_5011984391" description="Right handed beta helix region" evidence="1">
    <location>
        <begin position="23"/>
        <end position="489"/>
    </location>
</feature>
<keyword evidence="3" id="KW-1185">Reference proteome</keyword>
<keyword evidence="1" id="KW-0732">Signal</keyword>
<accession>A0A1T5CNK4</accession>
<dbReference type="OrthoDB" id="1466733at2"/>
<dbReference type="EMBL" id="FUZA01000001">
    <property type="protein sequence ID" value="SKB61017.1"/>
    <property type="molecule type" value="Genomic_DNA"/>
</dbReference>
<dbReference type="InterPro" id="IPR006626">
    <property type="entry name" value="PbH1"/>
</dbReference>